<evidence type="ECO:0000256" key="1">
    <source>
        <dbReference type="SAM" id="MobiDB-lite"/>
    </source>
</evidence>
<sequence length="905" mass="99905">MKIPVGNFGNAVAQASNINVSFDNGADSYNSIRQLANVGLDISLEAQAKDDQNSEQFALNSLDAFQAELMDGANGLYAQKGQNAEGATASYRKQFEERARQEYEKLPDSRKENFANQVNARWVQFTRAGLQHEQQQRTIAEDAGFKSRLQNHTTRAQQFFNDGISYEIEMGTAKSDIASYGQTRGWSQDQITAAQDEWVNNTAFETGRNLAVSNPAAFQSEYGEPSSVTGSVRDPASGAQALGIRNNNPGNIRKSDISWVGEVEDNSTGFVTFASAEHGIRALCKNLLSYNRKGYSTISQIISRWAPPEDKNDTASYIGAVSKAMGIPPDEKLDVNDIDVMTRLCTSIIHHENGSMPYSNEQLMKGVTAALGVNELDTVVPAGSKPRLTGTNPEFMKSLTPYQLAQLRNLADSNISQQKSEYRDQMNAFFTDSMAAFNNGEMPENIPSQTQLVEAYGYSDGTSKYAELQEGRKYAGYMAAAKNMTAEGQYALLDKVRPSPDQPGYASSIQRWERFGRYIQENIKQQEKDESVIRYSSSLQNDFPLDPTDKTNQAAADEYFKRNIAPGFDLSNPDSLNNVAATVTRSGIVPSQITTIFNSASRSDDPKIVAPVAKMYGQIYDNNPAAVATLPGETMAFYSKVYSLSNAGMNDDLAVKTAFNQIYAQDKQTKEMFAQKIRAKDYSENRSKAAQSLSDDLSKNWISGGPSVASPSVQNQQYLRDYQTLFDSNFITSGGDEEITKKITNAQMKRNWGVTTINGKEEIMRFAPESVYGVTNGSGNWVKGQWEVEKKELLSKSFGSGSKDVELIIVPDALTSRNHSYGVMVKQVGSDGIPIVHPYYGDDGKPRRWFAEQSSSPMYQEVINKRNQNIKDAEHQRNGGGLPEPSPAPFGFNDKINNFSGGVKY</sequence>
<protein>
    <recommendedName>
        <fullName evidence="3">Phage protein</fullName>
    </recommendedName>
</protein>
<name>A0A5V6PV30_SALET</name>
<evidence type="ECO:0008006" key="3">
    <source>
        <dbReference type="Google" id="ProtNLM"/>
    </source>
</evidence>
<feature type="region of interest" description="Disordered" evidence="1">
    <location>
        <begin position="873"/>
        <end position="893"/>
    </location>
</feature>
<dbReference type="EMBL" id="AAHDIR010000004">
    <property type="protein sequence ID" value="EBU8204123.1"/>
    <property type="molecule type" value="Genomic_DNA"/>
</dbReference>
<organism evidence="2">
    <name type="scientific">Salmonella enterica subsp. enterica serovar Cardoner</name>
    <dbReference type="NCBI Taxonomy" id="2564309"/>
    <lineage>
        <taxon>Bacteria</taxon>
        <taxon>Pseudomonadati</taxon>
        <taxon>Pseudomonadota</taxon>
        <taxon>Gammaproteobacteria</taxon>
        <taxon>Enterobacterales</taxon>
        <taxon>Enterobacteriaceae</taxon>
        <taxon>Salmonella</taxon>
    </lineage>
</organism>
<reference evidence="2" key="1">
    <citation type="submission" date="2018-05" db="EMBL/GenBank/DDBJ databases">
        <authorList>
            <person name="Ashton P.M."/>
            <person name="Dallman T."/>
            <person name="Nair S."/>
            <person name="De Pinna E."/>
            <person name="Peters T."/>
            <person name="Grant K."/>
        </authorList>
    </citation>
    <scope>NUCLEOTIDE SEQUENCE</scope>
    <source>
        <strain evidence="2">374031</strain>
    </source>
</reference>
<dbReference type="AlphaFoldDB" id="A0A5V6PV30"/>
<comment type="caution">
    <text evidence="2">The sequence shown here is derived from an EMBL/GenBank/DDBJ whole genome shotgun (WGS) entry which is preliminary data.</text>
</comment>
<accession>A0A5V6PV30</accession>
<proteinExistence type="predicted"/>
<gene>
    <name evidence="2" type="ORF">DLM21_07095</name>
</gene>
<evidence type="ECO:0000313" key="2">
    <source>
        <dbReference type="EMBL" id="EBU8204123.1"/>
    </source>
</evidence>